<feature type="transmembrane region" description="Helical" evidence="6">
    <location>
        <begin position="68"/>
        <end position="92"/>
    </location>
</feature>
<keyword evidence="4 6" id="KW-0472">Membrane</keyword>
<name>A0A7X6KZZ2_9NOCA</name>
<dbReference type="RefSeq" id="WP_062971990.1">
    <property type="nucleotide sequence ID" value="NZ_JAAXOS010000001.1"/>
</dbReference>
<feature type="transmembrane region" description="Helical" evidence="6">
    <location>
        <begin position="112"/>
        <end position="132"/>
    </location>
</feature>
<feature type="transmembrane region" description="Helical" evidence="6">
    <location>
        <begin position="33"/>
        <end position="56"/>
    </location>
</feature>
<dbReference type="GO" id="GO:0016020">
    <property type="term" value="C:membrane"/>
    <property type="evidence" value="ECO:0007669"/>
    <property type="project" value="UniProtKB-SubCell"/>
</dbReference>
<feature type="region of interest" description="Disordered" evidence="5">
    <location>
        <begin position="1"/>
        <end position="25"/>
    </location>
</feature>
<organism evidence="8 9">
    <name type="scientific">Nocardia gamkensis</name>
    <dbReference type="NCBI Taxonomy" id="352869"/>
    <lineage>
        <taxon>Bacteria</taxon>
        <taxon>Bacillati</taxon>
        <taxon>Actinomycetota</taxon>
        <taxon>Actinomycetes</taxon>
        <taxon>Mycobacteriales</taxon>
        <taxon>Nocardiaceae</taxon>
        <taxon>Nocardia</taxon>
    </lineage>
</organism>
<dbReference type="InterPro" id="IPR010432">
    <property type="entry name" value="RDD"/>
</dbReference>
<dbReference type="Proteomes" id="UP000540698">
    <property type="component" value="Unassembled WGS sequence"/>
</dbReference>
<evidence type="ECO:0000256" key="1">
    <source>
        <dbReference type="ARBA" id="ARBA00004141"/>
    </source>
</evidence>
<dbReference type="AlphaFoldDB" id="A0A7X6KZZ2"/>
<evidence type="ECO:0000259" key="7">
    <source>
        <dbReference type="Pfam" id="PF06271"/>
    </source>
</evidence>
<keyword evidence="9" id="KW-1185">Reference proteome</keyword>
<reference evidence="8 9" key="1">
    <citation type="submission" date="2020-04" db="EMBL/GenBank/DDBJ databases">
        <title>MicrobeNet Type strains.</title>
        <authorList>
            <person name="Nicholson A.C."/>
        </authorList>
    </citation>
    <scope>NUCLEOTIDE SEQUENCE [LARGE SCALE GENOMIC DNA]</scope>
    <source>
        <strain evidence="8 9">DSM 44956</strain>
    </source>
</reference>
<evidence type="ECO:0000256" key="6">
    <source>
        <dbReference type="SAM" id="Phobius"/>
    </source>
</evidence>
<evidence type="ECO:0000256" key="3">
    <source>
        <dbReference type="ARBA" id="ARBA00022989"/>
    </source>
</evidence>
<proteinExistence type="predicted"/>
<sequence>MNATRPGPNRSRPRGQASAPRAAVPDEAGENRLALAATTDALIALIVGLALSQRVFPASDGVAEFLGAFVPCVLAVSFANHVLGTLLLRGSLAKLVFGMRVVRWKDGRRPRIWQTVARWLFGFVVIGLQYLLEGASVGQACGLRTVRRRDQRHPAHQSAANQ</sequence>
<dbReference type="EMBL" id="JAAXOS010000001">
    <property type="protein sequence ID" value="NKY25261.1"/>
    <property type="molecule type" value="Genomic_DNA"/>
</dbReference>
<feature type="domain" description="RDD" evidence="7">
    <location>
        <begin position="35"/>
        <end position="127"/>
    </location>
</feature>
<protein>
    <submittedName>
        <fullName evidence="8">RDD family protein</fullName>
    </submittedName>
</protein>
<evidence type="ECO:0000313" key="9">
    <source>
        <dbReference type="Proteomes" id="UP000540698"/>
    </source>
</evidence>
<evidence type="ECO:0000256" key="2">
    <source>
        <dbReference type="ARBA" id="ARBA00022692"/>
    </source>
</evidence>
<keyword evidence="2 6" id="KW-0812">Transmembrane</keyword>
<comment type="subcellular location">
    <subcellularLocation>
        <location evidence="1">Membrane</location>
        <topology evidence="1">Multi-pass membrane protein</topology>
    </subcellularLocation>
</comment>
<evidence type="ECO:0000256" key="4">
    <source>
        <dbReference type="ARBA" id="ARBA00023136"/>
    </source>
</evidence>
<keyword evidence="3 6" id="KW-1133">Transmembrane helix</keyword>
<gene>
    <name evidence="8" type="ORF">HGB38_03290</name>
</gene>
<dbReference type="Pfam" id="PF06271">
    <property type="entry name" value="RDD"/>
    <property type="match status" value="1"/>
</dbReference>
<evidence type="ECO:0000256" key="5">
    <source>
        <dbReference type="SAM" id="MobiDB-lite"/>
    </source>
</evidence>
<evidence type="ECO:0000313" key="8">
    <source>
        <dbReference type="EMBL" id="NKY25261.1"/>
    </source>
</evidence>
<comment type="caution">
    <text evidence="8">The sequence shown here is derived from an EMBL/GenBank/DDBJ whole genome shotgun (WGS) entry which is preliminary data.</text>
</comment>
<accession>A0A7X6KZZ2</accession>